<keyword evidence="4 6" id="KW-0134">Cell wall</keyword>
<evidence type="ECO:0000256" key="6">
    <source>
        <dbReference type="RuleBase" id="RU363114"/>
    </source>
</evidence>
<gene>
    <name evidence="7" type="ORF">CISIN_1g013734mg</name>
</gene>
<evidence type="ECO:0000256" key="4">
    <source>
        <dbReference type="ARBA" id="ARBA00022512"/>
    </source>
</evidence>
<dbReference type="InterPro" id="IPR004963">
    <property type="entry name" value="PAE/NOTUM"/>
</dbReference>
<dbReference type="EMBL" id="KK785961">
    <property type="protein sequence ID" value="KDO40411.1"/>
    <property type="molecule type" value="Genomic_DNA"/>
</dbReference>
<evidence type="ECO:0000256" key="3">
    <source>
        <dbReference type="ARBA" id="ARBA00005784"/>
    </source>
</evidence>
<evidence type="ECO:0000256" key="2">
    <source>
        <dbReference type="ARBA" id="ARBA00004191"/>
    </source>
</evidence>
<keyword evidence="6" id="KW-0732">Signal</keyword>
<comment type="function">
    <text evidence="1 6">Hydrolyzes acetyl esters in homogalacturonan regions of pectin. In type I primary cell wall, galacturonic acid residues of pectin can be acetylated at the O-2 and O-3 positions. Decreasing the degree of acetylation of pectin gels in vitro alters their physical properties.</text>
</comment>
<dbReference type="PANTHER" id="PTHR21562:SF93">
    <property type="entry name" value="PECTIN ACETYLESTERASE 8"/>
    <property type="match status" value="1"/>
</dbReference>
<organism evidence="7 8">
    <name type="scientific">Citrus sinensis</name>
    <name type="common">Sweet orange</name>
    <name type="synonym">Citrus aurantium var. sinensis</name>
    <dbReference type="NCBI Taxonomy" id="2711"/>
    <lineage>
        <taxon>Eukaryota</taxon>
        <taxon>Viridiplantae</taxon>
        <taxon>Streptophyta</taxon>
        <taxon>Embryophyta</taxon>
        <taxon>Tracheophyta</taxon>
        <taxon>Spermatophyta</taxon>
        <taxon>Magnoliopsida</taxon>
        <taxon>eudicotyledons</taxon>
        <taxon>Gunneridae</taxon>
        <taxon>Pentapetalae</taxon>
        <taxon>rosids</taxon>
        <taxon>malvids</taxon>
        <taxon>Sapindales</taxon>
        <taxon>Rutaceae</taxon>
        <taxon>Aurantioideae</taxon>
        <taxon>Citrus</taxon>
    </lineage>
</organism>
<evidence type="ECO:0000313" key="7">
    <source>
        <dbReference type="EMBL" id="KDO40411.1"/>
    </source>
</evidence>
<name>A0A067DP76_CITSI</name>
<feature type="signal peptide" evidence="6">
    <location>
        <begin position="1"/>
        <end position="24"/>
    </location>
</feature>
<sequence>MVAARMGQWLNLLVCALILLKADGFNVGITYVENAVVKGAVCLDGSPPAYHFDKGFGAGINNWLVHIEQFYAQVVATHGSAKHLPASCTSRLSPGLCFFPQYMARQITTPLFIINAAYDSWQIKNILAPGVADPHGTWHSCKLDINNCSPTQLQTMQSFRTQFLNALAGLGISSSRGMFIDACYAHCQTEMQETWLRTDSPVLGKMSIAKAVGDWYYDRSPFQKIDCAYPCNPTCHNRVFDSNVHSEV</sequence>
<keyword evidence="6" id="KW-0964">Secreted</keyword>
<dbReference type="PANTHER" id="PTHR21562">
    <property type="entry name" value="NOTUM-RELATED"/>
    <property type="match status" value="1"/>
</dbReference>
<feature type="chain" id="PRO_5008809303" description="Pectin acetylesterase" evidence="6">
    <location>
        <begin position="25"/>
        <end position="248"/>
    </location>
</feature>
<dbReference type="Pfam" id="PF03283">
    <property type="entry name" value="PAE"/>
    <property type="match status" value="1"/>
</dbReference>
<keyword evidence="5 6" id="KW-0961">Cell wall biogenesis/degradation</keyword>
<evidence type="ECO:0000313" key="8">
    <source>
        <dbReference type="Proteomes" id="UP000027120"/>
    </source>
</evidence>
<protein>
    <recommendedName>
        <fullName evidence="6">Pectin acetylesterase</fullName>
        <ecNumber evidence="6">3.1.1.-</ecNumber>
    </recommendedName>
</protein>
<comment type="similarity">
    <text evidence="3 6">Belongs to the pectinacetylesterase family.</text>
</comment>
<comment type="subcellular location">
    <subcellularLocation>
        <location evidence="2 6">Secreted</location>
        <location evidence="2 6">Cell wall</location>
    </subcellularLocation>
</comment>
<keyword evidence="6" id="KW-0378">Hydrolase</keyword>
<proteinExistence type="inferred from homology"/>
<dbReference type="GO" id="GO:0071555">
    <property type="term" value="P:cell wall organization"/>
    <property type="evidence" value="ECO:0007669"/>
    <property type="project" value="UniProtKB-KW"/>
</dbReference>
<dbReference type="GO" id="GO:0016787">
    <property type="term" value="F:hydrolase activity"/>
    <property type="evidence" value="ECO:0007669"/>
    <property type="project" value="UniProtKB-KW"/>
</dbReference>
<keyword evidence="8" id="KW-1185">Reference proteome</keyword>
<accession>A0A067DP76</accession>
<dbReference type="AlphaFoldDB" id="A0A067DP76"/>
<evidence type="ECO:0000256" key="5">
    <source>
        <dbReference type="ARBA" id="ARBA00023316"/>
    </source>
</evidence>
<dbReference type="Proteomes" id="UP000027120">
    <property type="component" value="Unassembled WGS sequence"/>
</dbReference>
<dbReference type="EC" id="3.1.1.-" evidence="6"/>
<dbReference type="ESTHER" id="citsi-a0a067dfs3">
    <property type="family name" value="Pectinacetylesterase-Notum"/>
</dbReference>
<evidence type="ECO:0000256" key="1">
    <source>
        <dbReference type="ARBA" id="ARBA00003534"/>
    </source>
</evidence>
<reference evidence="7 8" key="1">
    <citation type="submission" date="2014-04" db="EMBL/GenBank/DDBJ databases">
        <authorList>
            <consortium name="International Citrus Genome Consortium"/>
            <person name="Gmitter F."/>
            <person name="Chen C."/>
            <person name="Farmerie W."/>
            <person name="Harkins T."/>
            <person name="Desany B."/>
            <person name="Mohiuddin M."/>
            <person name="Kodira C."/>
            <person name="Borodovsky M."/>
            <person name="Lomsadze A."/>
            <person name="Burns P."/>
            <person name="Jenkins J."/>
            <person name="Prochnik S."/>
            <person name="Shu S."/>
            <person name="Chapman J."/>
            <person name="Pitluck S."/>
            <person name="Schmutz J."/>
            <person name="Rokhsar D."/>
        </authorList>
    </citation>
    <scope>NUCLEOTIDE SEQUENCE</scope>
</reference>